<dbReference type="EMBL" id="CP036150">
    <property type="protein sequence ID" value="QEN09494.1"/>
    <property type="molecule type" value="Genomic_DNA"/>
</dbReference>
<dbReference type="AlphaFoldDB" id="A0A5C1QS79"/>
<sequence length="374" mass="42308">MRKGIAVFTFLFTAALAVLSSQELTIEPGDVYIDMVAGEGFHLWVRQKPGMNSILLTESTADPEKLRDSFALRAYEYNDINGDEPRMLNGELLPKDRNMFYLIDSSPEYNELIEDMAFHIYVPLQLTYGYAWSREGQLDIRQGTWLNIRAFSKAYADYSGVYSDNPFILSTRIKELPPAVIPEVADKELEDIMEEAALMTGGEFIRADDGDDAVDKIGRIITSVESGSIDIVLVVDSTVSMKNDINFIQKKLVPLVKTHIEGFESFRIGIVLYRDYKEAYLTKEIPFQTDMDKVQWHLDRITVSGGRDIPEAVYEGIFSGISNYEWTADHRIIIQVGDAPPHEEPVGEITKEMVYLEAADLGISIYPILLPSEY</sequence>
<protein>
    <submittedName>
        <fullName evidence="6">VWA domain-containing protein</fullName>
    </submittedName>
</protein>
<keyword evidence="3 4" id="KW-0732">Signal</keyword>
<keyword evidence="2" id="KW-0964">Secreted</keyword>
<gene>
    <name evidence="6" type="ORF">EXM22_16450</name>
</gene>
<dbReference type="RefSeq" id="WP_149487568.1">
    <property type="nucleotide sequence ID" value="NZ_CP036150.1"/>
</dbReference>
<dbReference type="PANTHER" id="PTHR47763">
    <property type="entry name" value="ALPHA-PROTEIN KINASE VWKA"/>
    <property type="match status" value="1"/>
</dbReference>
<feature type="chain" id="PRO_5022936269" evidence="4">
    <location>
        <begin position="18"/>
        <end position="374"/>
    </location>
</feature>
<reference evidence="6 7" key="1">
    <citation type="submission" date="2019-02" db="EMBL/GenBank/DDBJ databases">
        <title>Complete Genome Sequence and Methylome Analysis of free living Spirochaetas.</title>
        <authorList>
            <person name="Fomenkov A."/>
            <person name="Dubinina G."/>
            <person name="Leshcheva N."/>
            <person name="Mikheeva N."/>
            <person name="Grabovich M."/>
            <person name="Vincze T."/>
            <person name="Roberts R.J."/>
        </authorList>
    </citation>
    <scope>NUCLEOTIDE SEQUENCE [LARGE SCALE GENOMIC DNA]</scope>
    <source>
        <strain evidence="6 7">K2</strain>
    </source>
</reference>
<dbReference type="Proteomes" id="UP000324209">
    <property type="component" value="Chromosome"/>
</dbReference>
<dbReference type="CDD" id="cd00198">
    <property type="entry name" value="vWFA"/>
    <property type="match status" value="1"/>
</dbReference>
<proteinExistence type="predicted"/>
<evidence type="ECO:0000256" key="2">
    <source>
        <dbReference type="ARBA" id="ARBA00022525"/>
    </source>
</evidence>
<accession>A0A5C1QS79</accession>
<dbReference type="SUPFAM" id="SSF53300">
    <property type="entry name" value="vWA-like"/>
    <property type="match status" value="1"/>
</dbReference>
<dbReference type="Pfam" id="PF25106">
    <property type="entry name" value="VWA_4"/>
    <property type="match status" value="1"/>
</dbReference>
<name>A0A5C1QS79_9SPIO</name>
<dbReference type="InterPro" id="IPR036465">
    <property type="entry name" value="vWFA_dom_sf"/>
</dbReference>
<evidence type="ECO:0000256" key="4">
    <source>
        <dbReference type="SAM" id="SignalP"/>
    </source>
</evidence>
<feature type="signal peptide" evidence="4">
    <location>
        <begin position="1"/>
        <end position="17"/>
    </location>
</feature>
<evidence type="ECO:0000313" key="6">
    <source>
        <dbReference type="EMBL" id="QEN09494.1"/>
    </source>
</evidence>
<keyword evidence="7" id="KW-1185">Reference proteome</keyword>
<comment type="subcellular location">
    <subcellularLocation>
        <location evidence="1">Secreted</location>
    </subcellularLocation>
</comment>
<dbReference type="InterPro" id="IPR056861">
    <property type="entry name" value="HMCN1-like_VWA"/>
</dbReference>
<evidence type="ECO:0000313" key="7">
    <source>
        <dbReference type="Proteomes" id="UP000324209"/>
    </source>
</evidence>
<dbReference type="KEGG" id="ock:EXM22_16450"/>
<evidence type="ECO:0000256" key="1">
    <source>
        <dbReference type="ARBA" id="ARBA00004613"/>
    </source>
</evidence>
<evidence type="ECO:0000259" key="5">
    <source>
        <dbReference type="Pfam" id="PF25106"/>
    </source>
</evidence>
<dbReference type="InterPro" id="IPR052969">
    <property type="entry name" value="Thr-specific_kinase-like"/>
</dbReference>
<organism evidence="6 7">
    <name type="scientific">Oceanispirochaeta crateris</name>
    <dbReference type="NCBI Taxonomy" id="2518645"/>
    <lineage>
        <taxon>Bacteria</taxon>
        <taxon>Pseudomonadati</taxon>
        <taxon>Spirochaetota</taxon>
        <taxon>Spirochaetia</taxon>
        <taxon>Spirochaetales</taxon>
        <taxon>Spirochaetaceae</taxon>
        <taxon>Oceanispirochaeta</taxon>
    </lineage>
</organism>
<feature type="domain" description="Hemicentin-1-like von Willebrand factor A" evidence="5">
    <location>
        <begin position="231"/>
        <end position="323"/>
    </location>
</feature>
<dbReference type="OrthoDB" id="308811at2"/>
<dbReference type="Gene3D" id="3.40.50.410">
    <property type="entry name" value="von Willebrand factor, type A domain"/>
    <property type="match status" value="1"/>
</dbReference>
<evidence type="ECO:0000256" key="3">
    <source>
        <dbReference type="ARBA" id="ARBA00022729"/>
    </source>
</evidence>